<keyword evidence="11" id="KW-1185">Reference proteome</keyword>
<comment type="catalytic activity">
    <reaction evidence="6">
        <text>6-methylsalicylate + H(+) = 3-methylphenol + CO2</text>
        <dbReference type="Rhea" id="RHEA:23112"/>
        <dbReference type="ChEBI" id="CHEBI:15378"/>
        <dbReference type="ChEBI" id="CHEBI:16526"/>
        <dbReference type="ChEBI" id="CHEBI:17231"/>
        <dbReference type="ChEBI" id="CHEBI:36658"/>
        <dbReference type="EC" id="4.1.1.52"/>
    </reaction>
    <physiologicalReaction direction="left-to-right" evidence="6">
        <dbReference type="Rhea" id="RHEA:23113"/>
    </physiologicalReaction>
</comment>
<feature type="domain" description="Amidohydrolase-related" evidence="9">
    <location>
        <begin position="2"/>
        <end position="319"/>
    </location>
</feature>
<organism evidence="10 11">
    <name type="scientific">Sporormia fimetaria CBS 119925</name>
    <dbReference type="NCBI Taxonomy" id="1340428"/>
    <lineage>
        <taxon>Eukaryota</taxon>
        <taxon>Fungi</taxon>
        <taxon>Dikarya</taxon>
        <taxon>Ascomycota</taxon>
        <taxon>Pezizomycotina</taxon>
        <taxon>Dothideomycetes</taxon>
        <taxon>Pleosporomycetidae</taxon>
        <taxon>Pleosporales</taxon>
        <taxon>Sporormiaceae</taxon>
        <taxon>Sporormia</taxon>
    </lineage>
</organism>
<keyword evidence="4" id="KW-0862">Zinc</keyword>
<dbReference type="GO" id="GO:0019748">
    <property type="term" value="P:secondary metabolic process"/>
    <property type="evidence" value="ECO:0007669"/>
    <property type="project" value="TreeGrafter"/>
</dbReference>
<evidence type="ECO:0000259" key="9">
    <source>
        <dbReference type="Pfam" id="PF04909"/>
    </source>
</evidence>
<evidence type="ECO:0000256" key="4">
    <source>
        <dbReference type="ARBA" id="ARBA00022833"/>
    </source>
</evidence>
<dbReference type="EC" id="4.1.1.52" evidence="7"/>
<comment type="similarity">
    <text evidence="1">Belongs to the metallo-dependent hydrolases superfamily. ACMSD family.</text>
</comment>
<dbReference type="GO" id="GO:0047596">
    <property type="term" value="F:6-methylsalicylate decarboxylase activity"/>
    <property type="evidence" value="ECO:0007669"/>
    <property type="project" value="UniProtKB-EC"/>
</dbReference>
<evidence type="ECO:0000256" key="7">
    <source>
        <dbReference type="ARBA" id="ARBA00038889"/>
    </source>
</evidence>
<dbReference type="Proteomes" id="UP000799440">
    <property type="component" value="Unassembled WGS sequence"/>
</dbReference>
<evidence type="ECO:0000256" key="5">
    <source>
        <dbReference type="ARBA" id="ARBA00023239"/>
    </source>
</evidence>
<dbReference type="OrthoDB" id="2832284at2759"/>
<dbReference type="PANTHER" id="PTHR21240">
    <property type="entry name" value="2-AMINO-3-CARBOXYLMUCONATE-6-SEMIALDEHYDE DECARBOXYLASE"/>
    <property type="match status" value="1"/>
</dbReference>
<dbReference type="GO" id="GO:0046872">
    <property type="term" value="F:metal ion binding"/>
    <property type="evidence" value="ECO:0007669"/>
    <property type="project" value="UniProtKB-KW"/>
</dbReference>
<keyword evidence="2" id="KW-0479">Metal-binding</keyword>
<protein>
    <recommendedName>
        <fullName evidence="7">6-methylsalicylate decarboxylase</fullName>
        <ecNumber evidence="7">4.1.1.52</ecNumber>
    </recommendedName>
</protein>
<accession>A0A6A6V3A0</accession>
<dbReference type="InterPro" id="IPR032466">
    <property type="entry name" value="Metal_Hydrolase"/>
</dbReference>
<dbReference type="Pfam" id="PF04909">
    <property type="entry name" value="Amidohydro_2"/>
    <property type="match status" value="1"/>
</dbReference>
<dbReference type="AlphaFoldDB" id="A0A6A6V3A0"/>
<feature type="non-terminal residue" evidence="10">
    <location>
        <position position="1"/>
    </location>
</feature>
<dbReference type="Gene3D" id="3.20.20.140">
    <property type="entry name" value="Metal-dependent hydrolases"/>
    <property type="match status" value="1"/>
</dbReference>
<evidence type="ECO:0000256" key="3">
    <source>
        <dbReference type="ARBA" id="ARBA00022793"/>
    </source>
</evidence>
<keyword evidence="5 8" id="KW-0456">Lyase</keyword>
<keyword evidence="3 8" id="KW-0210">Decarboxylase</keyword>
<gene>
    <name evidence="10" type="ORF">M011DRAFT_381909</name>
</gene>
<dbReference type="PANTHER" id="PTHR21240:SF29">
    <property type="entry name" value="AMIDOHYDROLASE-RELATED DOMAIN-CONTAINING PROTEIN"/>
    <property type="match status" value="1"/>
</dbReference>
<evidence type="ECO:0000256" key="2">
    <source>
        <dbReference type="ARBA" id="ARBA00022723"/>
    </source>
</evidence>
<dbReference type="InterPro" id="IPR006680">
    <property type="entry name" value="Amidohydro-rel"/>
</dbReference>
<dbReference type="InterPro" id="IPR032465">
    <property type="entry name" value="ACMSD"/>
</dbReference>
<evidence type="ECO:0000313" key="10">
    <source>
        <dbReference type="EMBL" id="KAF2744965.1"/>
    </source>
</evidence>
<dbReference type="EMBL" id="MU006585">
    <property type="protein sequence ID" value="KAF2744965.1"/>
    <property type="molecule type" value="Genomic_DNA"/>
</dbReference>
<name>A0A6A6V3A0_9PLEO</name>
<feature type="non-terminal residue" evidence="10">
    <location>
        <position position="330"/>
    </location>
</feature>
<dbReference type="GO" id="GO:0016787">
    <property type="term" value="F:hydrolase activity"/>
    <property type="evidence" value="ECO:0007669"/>
    <property type="project" value="InterPro"/>
</dbReference>
<evidence type="ECO:0000256" key="8">
    <source>
        <dbReference type="RuleBase" id="RU366045"/>
    </source>
</evidence>
<evidence type="ECO:0000256" key="6">
    <source>
        <dbReference type="ARBA" id="ARBA00036832"/>
    </source>
</evidence>
<evidence type="ECO:0000256" key="1">
    <source>
        <dbReference type="ARBA" id="ARBA00005871"/>
    </source>
</evidence>
<sequence>KIDVHAHFVPDFYKDALYEHLHANPDGMPGIPDWTLQKHLAMMDKLGISKSILSLSSPGLLLEHGHGNDHDYVQLARKINEYAADLKQRYPTRLGFFACLPLPDLSSACAEVERAWMDDCDGFVMMTNYGGKYLGDHDFDALFDKMNTRKTLVFIHPTTPCIHVNVPPPDNPPPVMAAPLEKEHRVPHFEFLIDTARAVSNLFVNGFIEKFPNITYILPHVGGCFPPLFDRIIEYAHAVPPRPFGEPPRDREKAREQFRTRFYFDLAGWPFSDEPPSDPKAPCGQVTALLRGYNISPDKFLYGTDYPFATEEIVTDLTKKMEKHIEGMDE</sequence>
<reference evidence="10" key="1">
    <citation type="journal article" date="2020" name="Stud. Mycol.">
        <title>101 Dothideomycetes genomes: a test case for predicting lifestyles and emergence of pathogens.</title>
        <authorList>
            <person name="Haridas S."/>
            <person name="Albert R."/>
            <person name="Binder M."/>
            <person name="Bloem J."/>
            <person name="Labutti K."/>
            <person name="Salamov A."/>
            <person name="Andreopoulos B."/>
            <person name="Baker S."/>
            <person name="Barry K."/>
            <person name="Bills G."/>
            <person name="Bluhm B."/>
            <person name="Cannon C."/>
            <person name="Castanera R."/>
            <person name="Culley D."/>
            <person name="Daum C."/>
            <person name="Ezra D."/>
            <person name="Gonzalez J."/>
            <person name="Henrissat B."/>
            <person name="Kuo A."/>
            <person name="Liang C."/>
            <person name="Lipzen A."/>
            <person name="Lutzoni F."/>
            <person name="Magnuson J."/>
            <person name="Mondo S."/>
            <person name="Nolan M."/>
            <person name="Ohm R."/>
            <person name="Pangilinan J."/>
            <person name="Park H.-J."/>
            <person name="Ramirez L."/>
            <person name="Alfaro M."/>
            <person name="Sun H."/>
            <person name="Tritt A."/>
            <person name="Yoshinaga Y."/>
            <person name="Zwiers L.-H."/>
            <person name="Turgeon B."/>
            <person name="Goodwin S."/>
            <person name="Spatafora J."/>
            <person name="Crous P."/>
            <person name="Grigoriev I."/>
        </authorList>
    </citation>
    <scope>NUCLEOTIDE SEQUENCE</scope>
    <source>
        <strain evidence="10">CBS 119925</strain>
    </source>
</reference>
<proteinExistence type="inferred from homology"/>
<dbReference type="GO" id="GO:0005829">
    <property type="term" value="C:cytosol"/>
    <property type="evidence" value="ECO:0007669"/>
    <property type="project" value="TreeGrafter"/>
</dbReference>
<dbReference type="SUPFAM" id="SSF51556">
    <property type="entry name" value="Metallo-dependent hydrolases"/>
    <property type="match status" value="1"/>
</dbReference>
<evidence type="ECO:0000313" key="11">
    <source>
        <dbReference type="Proteomes" id="UP000799440"/>
    </source>
</evidence>